<reference evidence="2" key="1">
    <citation type="submission" date="2012-07" db="EMBL/GenBank/DDBJ databases">
        <title>Genome of the Chinese tree shrew, a rising model animal genetically related to primates.</title>
        <authorList>
            <person name="Zhang G."/>
            <person name="Fan Y."/>
            <person name="Yao Y."/>
            <person name="Huang Z."/>
        </authorList>
    </citation>
    <scope>NUCLEOTIDE SEQUENCE [LARGE SCALE GENOMIC DNA]</scope>
</reference>
<proteinExistence type="predicted"/>
<sequence>MELRRGLLDPVVVRPGIAGNGSGLRDDPEPLCQNVQGNRNVRKMLGLADPVMLSLLAAAAALAASKQTGLFLVHLLLLRIGLHQP</sequence>
<accession>L9JG06</accession>
<evidence type="ECO:0000313" key="1">
    <source>
        <dbReference type="EMBL" id="ELW49515.1"/>
    </source>
</evidence>
<dbReference type="Proteomes" id="UP000011518">
    <property type="component" value="Unassembled WGS sequence"/>
</dbReference>
<reference evidence="2" key="2">
    <citation type="journal article" date="2013" name="Nat. Commun.">
        <title>Genome of the Chinese tree shrew.</title>
        <authorList>
            <person name="Fan Y."/>
            <person name="Huang Z.Y."/>
            <person name="Cao C.C."/>
            <person name="Chen C.S."/>
            <person name="Chen Y.X."/>
            <person name="Fan D.D."/>
            <person name="He J."/>
            <person name="Hou H.L."/>
            <person name="Hu L."/>
            <person name="Hu X.T."/>
            <person name="Jiang X.T."/>
            <person name="Lai R."/>
            <person name="Lang Y.S."/>
            <person name="Liang B."/>
            <person name="Liao S.G."/>
            <person name="Mu D."/>
            <person name="Ma Y.Y."/>
            <person name="Niu Y.Y."/>
            <person name="Sun X.Q."/>
            <person name="Xia J.Q."/>
            <person name="Xiao J."/>
            <person name="Xiong Z.Q."/>
            <person name="Xu L."/>
            <person name="Yang L."/>
            <person name="Zhang Y."/>
            <person name="Zhao W."/>
            <person name="Zhao X.D."/>
            <person name="Zheng Y.T."/>
            <person name="Zhou J.M."/>
            <person name="Zhu Y.B."/>
            <person name="Zhang G.J."/>
            <person name="Wang J."/>
            <person name="Yao Y.G."/>
        </authorList>
    </citation>
    <scope>NUCLEOTIDE SEQUENCE [LARGE SCALE GENOMIC DNA]</scope>
</reference>
<gene>
    <name evidence="1" type="ORF">TREES_T100003292</name>
</gene>
<protein>
    <submittedName>
        <fullName evidence="1">Uncharacterized protein</fullName>
    </submittedName>
</protein>
<evidence type="ECO:0000313" key="2">
    <source>
        <dbReference type="Proteomes" id="UP000011518"/>
    </source>
</evidence>
<name>L9JG06_TUPCH</name>
<dbReference type="AlphaFoldDB" id="L9JG06"/>
<dbReference type="InParanoid" id="L9JG06"/>
<organism evidence="1 2">
    <name type="scientific">Tupaia chinensis</name>
    <name type="common">Chinese tree shrew</name>
    <name type="synonym">Tupaia belangeri chinensis</name>
    <dbReference type="NCBI Taxonomy" id="246437"/>
    <lineage>
        <taxon>Eukaryota</taxon>
        <taxon>Metazoa</taxon>
        <taxon>Chordata</taxon>
        <taxon>Craniata</taxon>
        <taxon>Vertebrata</taxon>
        <taxon>Euteleostomi</taxon>
        <taxon>Mammalia</taxon>
        <taxon>Eutheria</taxon>
        <taxon>Euarchontoglires</taxon>
        <taxon>Scandentia</taxon>
        <taxon>Tupaiidae</taxon>
        <taxon>Tupaia</taxon>
    </lineage>
</organism>
<dbReference type="EMBL" id="KB320992">
    <property type="protein sequence ID" value="ELW49515.1"/>
    <property type="molecule type" value="Genomic_DNA"/>
</dbReference>
<keyword evidence="2" id="KW-1185">Reference proteome</keyword>